<proteinExistence type="predicted"/>
<organism evidence="1 2">
    <name type="scientific">Daphnia magna</name>
    <dbReference type="NCBI Taxonomy" id="35525"/>
    <lineage>
        <taxon>Eukaryota</taxon>
        <taxon>Metazoa</taxon>
        <taxon>Ecdysozoa</taxon>
        <taxon>Arthropoda</taxon>
        <taxon>Crustacea</taxon>
        <taxon>Branchiopoda</taxon>
        <taxon>Diplostraca</taxon>
        <taxon>Cladocera</taxon>
        <taxon>Anomopoda</taxon>
        <taxon>Daphniidae</taxon>
        <taxon>Daphnia</taxon>
    </lineage>
</organism>
<gene>
    <name evidence="1" type="ORF">OUZ56_021372</name>
</gene>
<reference evidence="1 2" key="1">
    <citation type="journal article" date="2023" name="Nucleic Acids Res.">
        <title>The hologenome of Daphnia magna reveals possible DNA methylation and microbiome-mediated evolution of the host genome.</title>
        <authorList>
            <person name="Chaturvedi A."/>
            <person name="Li X."/>
            <person name="Dhandapani V."/>
            <person name="Marshall H."/>
            <person name="Kissane S."/>
            <person name="Cuenca-Cambronero M."/>
            <person name="Asole G."/>
            <person name="Calvet F."/>
            <person name="Ruiz-Romero M."/>
            <person name="Marangio P."/>
            <person name="Guigo R."/>
            <person name="Rago D."/>
            <person name="Mirbahai L."/>
            <person name="Eastwood N."/>
            <person name="Colbourne J.K."/>
            <person name="Zhou J."/>
            <person name="Mallon E."/>
            <person name="Orsini L."/>
        </authorList>
    </citation>
    <scope>NUCLEOTIDE SEQUENCE [LARGE SCALE GENOMIC DNA]</scope>
    <source>
        <strain evidence="1">LRV0_1</strain>
    </source>
</reference>
<evidence type="ECO:0000313" key="2">
    <source>
        <dbReference type="Proteomes" id="UP001234178"/>
    </source>
</evidence>
<protein>
    <submittedName>
        <fullName evidence="1">Uncharacterized protein</fullName>
    </submittedName>
</protein>
<accession>A0ABQ9ZH71</accession>
<sequence length="75" mass="8746">MAASRNFPLKIVRQMNYLPEILMKYLPELFGSLREPYAKMPFLRFSQCYNFHPNAKATKTQKGLKERVTLVLPVA</sequence>
<keyword evidence="2" id="KW-1185">Reference proteome</keyword>
<dbReference type="Proteomes" id="UP001234178">
    <property type="component" value="Unassembled WGS sequence"/>
</dbReference>
<comment type="caution">
    <text evidence="1">The sequence shown here is derived from an EMBL/GenBank/DDBJ whole genome shotgun (WGS) entry which is preliminary data.</text>
</comment>
<dbReference type="EMBL" id="JAOYFB010000003">
    <property type="protein sequence ID" value="KAK4012271.1"/>
    <property type="molecule type" value="Genomic_DNA"/>
</dbReference>
<name>A0ABQ9ZH71_9CRUS</name>
<evidence type="ECO:0000313" key="1">
    <source>
        <dbReference type="EMBL" id="KAK4012271.1"/>
    </source>
</evidence>